<gene>
    <name evidence="10" type="ORF">HOLleu_12136</name>
</gene>
<dbReference type="PROSITE" id="PS50835">
    <property type="entry name" value="IG_LIKE"/>
    <property type="match status" value="3"/>
</dbReference>
<keyword evidence="3" id="KW-0067">ATP-binding</keyword>
<evidence type="ECO:0000256" key="4">
    <source>
        <dbReference type="ARBA" id="ARBA00023157"/>
    </source>
</evidence>
<feature type="binding site" evidence="6">
    <location>
        <position position="731"/>
    </location>
    <ligand>
        <name>Mg(2+)</name>
        <dbReference type="ChEBI" id="CHEBI:18420"/>
    </ligand>
</feature>
<dbReference type="AlphaFoldDB" id="A0A9Q1HDM4"/>
<evidence type="ECO:0000256" key="1">
    <source>
        <dbReference type="ARBA" id="ARBA00004167"/>
    </source>
</evidence>
<feature type="domain" description="Ig-like" evidence="9">
    <location>
        <begin position="118"/>
        <end position="217"/>
    </location>
</feature>
<dbReference type="PIRSF" id="PIRSF000615">
    <property type="entry name" value="TyrPK_CSF1-R"/>
    <property type="match status" value="1"/>
</dbReference>
<dbReference type="GO" id="GO:0005524">
    <property type="term" value="F:ATP binding"/>
    <property type="evidence" value="ECO:0007669"/>
    <property type="project" value="UniProtKB-KW"/>
</dbReference>
<dbReference type="Gene3D" id="2.60.40.10">
    <property type="entry name" value="Immunoglobulins"/>
    <property type="match status" value="4"/>
</dbReference>
<feature type="compositionally biased region" description="Basic and acidic residues" evidence="7">
    <location>
        <begin position="500"/>
        <end position="509"/>
    </location>
</feature>
<dbReference type="InterPro" id="IPR007110">
    <property type="entry name" value="Ig-like_dom"/>
</dbReference>
<keyword evidence="10" id="KW-0675">Receptor</keyword>
<dbReference type="InterPro" id="IPR050198">
    <property type="entry name" value="Non-receptor_tyrosine_kinases"/>
</dbReference>
<dbReference type="InterPro" id="IPR011009">
    <property type="entry name" value="Kinase-like_dom_sf"/>
</dbReference>
<evidence type="ECO:0000313" key="11">
    <source>
        <dbReference type="Proteomes" id="UP001152320"/>
    </source>
</evidence>
<keyword evidence="6" id="KW-0460">Magnesium</keyword>
<feature type="compositionally biased region" description="Polar residues" evidence="7">
    <location>
        <begin position="528"/>
        <end position="539"/>
    </location>
</feature>
<dbReference type="InterPro" id="IPR036179">
    <property type="entry name" value="Ig-like_dom_sf"/>
</dbReference>
<feature type="region of interest" description="Disordered" evidence="7">
    <location>
        <begin position="488"/>
        <end position="542"/>
    </location>
</feature>
<evidence type="ECO:0000259" key="9">
    <source>
        <dbReference type="PROSITE" id="PS50835"/>
    </source>
</evidence>
<organism evidence="10 11">
    <name type="scientific">Holothuria leucospilota</name>
    <name type="common">Black long sea cucumber</name>
    <name type="synonym">Mertensiothuria leucospilota</name>
    <dbReference type="NCBI Taxonomy" id="206669"/>
    <lineage>
        <taxon>Eukaryota</taxon>
        <taxon>Metazoa</taxon>
        <taxon>Echinodermata</taxon>
        <taxon>Eleutherozoa</taxon>
        <taxon>Echinozoa</taxon>
        <taxon>Holothuroidea</taxon>
        <taxon>Aspidochirotacea</taxon>
        <taxon>Aspidochirotida</taxon>
        <taxon>Holothuriidae</taxon>
        <taxon>Holothuria</taxon>
    </lineage>
</organism>
<evidence type="ECO:0000256" key="5">
    <source>
        <dbReference type="ARBA" id="ARBA00023180"/>
    </source>
</evidence>
<dbReference type="Gene3D" id="1.10.510.10">
    <property type="entry name" value="Transferase(Phosphotransferase) domain 1"/>
    <property type="match status" value="1"/>
</dbReference>
<dbReference type="GO" id="GO:0004672">
    <property type="term" value="F:protein kinase activity"/>
    <property type="evidence" value="ECO:0007669"/>
    <property type="project" value="InterPro"/>
</dbReference>
<keyword evidence="6" id="KW-0479">Metal-binding</keyword>
<protein>
    <submittedName>
        <fullName evidence="10">Ephrin type-B receptor 3</fullName>
    </submittedName>
</protein>
<dbReference type="PROSITE" id="PS50011">
    <property type="entry name" value="PROTEIN_KINASE_DOM"/>
    <property type="match status" value="1"/>
</dbReference>
<keyword evidence="2" id="KW-0547">Nucleotide-binding</keyword>
<feature type="domain" description="Ig-like" evidence="9">
    <location>
        <begin position="226"/>
        <end position="329"/>
    </location>
</feature>
<feature type="domain" description="Ig-like" evidence="9">
    <location>
        <begin position="336"/>
        <end position="424"/>
    </location>
</feature>
<evidence type="ECO:0000256" key="2">
    <source>
        <dbReference type="ARBA" id="ARBA00022741"/>
    </source>
</evidence>
<dbReference type="Pfam" id="PF08205">
    <property type="entry name" value="C2-set_2"/>
    <property type="match status" value="2"/>
</dbReference>
<dbReference type="GO" id="GO:0046872">
    <property type="term" value="F:metal ion binding"/>
    <property type="evidence" value="ECO:0007669"/>
    <property type="project" value="UniProtKB-KW"/>
</dbReference>
<dbReference type="Pfam" id="PF07714">
    <property type="entry name" value="PK_Tyr_Ser-Thr"/>
    <property type="match status" value="1"/>
</dbReference>
<dbReference type="Proteomes" id="UP001152320">
    <property type="component" value="Chromosome 5"/>
</dbReference>
<dbReference type="InterPro" id="IPR001245">
    <property type="entry name" value="Ser-Thr/Tyr_kinase_cat_dom"/>
</dbReference>
<dbReference type="PANTHER" id="PTHR24418">
    <property type="entry name" value="TYROSINE-PROTEIN KINASE"/>
    <property type="match status" value="1"/>
</dbReference>
<evidence type="ECO:0000256" key="3">
    <source>
        <dbReference type="ARBA" id="ARBA00022840"/>
    </source>
</evidence>
<keyword evidence="11" id="KW-1185">Reference proteome</keyword>
<dbReference type="EMBL" id="JAIZAY010000005">
    <property type="protein sequence ID" value="KAJ8041341.1"/>
    <property type="molecule type" value="Genomic_DNA"/>
</dbReference>
<evidence type="ECO:0000313" key="10">
    <source>
        <dbReference type="EMBL" id="KAJ8041341.1"/>
    </source>
</evidence>
<evidence type="ECO:0000259" key="8">
    <source>
        <dbReference type="PROSITE" id="PS50011"/>
    </source>
</evidence>
<dbReference type="OrthoDB" id="4062651at2759"/>
<dbReference type="InterPro" id="IPR013162">
    <property type="entry name" value="CD80_C2-set"/>
</dbReference>
<dbReference type="SUPFAM" id="SSF56112">
    <property type="entry name" value="Protein kinase-like (PK-like)"/>
    <property type="match status" value="1"/>
</dbReference>
<comment type="subcellular location">
    <subcellularLocation>
        <location evidence="1">Membrane</location>
        <topology evidence="1">Single-pass membrane protein</topology>
    </subcellularLocation>
</comment>
<dbReference type="InterPro" id="IPR000719">
    <property type="entry name" value="Prot_kinase_dom"/>
</dbReference>
<dbReference type="InterPro" id="IPR013783">
    <property type="entry name" value="Ig-like_fold"/>
</dbReference>
<dbReference type="SUPFAM" id="SSF48726">
    <property type="entry name" value="Immunoglobulin"/>
    <property type="match status" value="3"/>
</dbReference>
<name>A0A9Q1HDM4_HOLLE</name>
<reference evidence="10" key="1">
    <citation type="submission" date="2021-10" db="EMBL/GenBank/DDBJ databases">
        <title>Tropical sea cucumber genome reveals ecological adaptation and Cuvierian tubules defense mechanism.</title>
        <authorList>
            <person name="Chen T."/>
        </authorList>
    </citation>
    <scope>NUCLEOTIDE SEQUENCE</scope>
    <source>
        <strain evidence="10">Nanhai2018</strain>
        <tissue evidence="10">Muscle</tissue>
    </source>
</reference>
<feature type="domain" description="Protein kinase" evidence="8">
    <location>
        <begin position="588"/>
        <end position="846"/>
    </location>
</feature>
<evidence type="ECO:0000256" key="6">
    <source>
        <dbReference type="PIRSR" id="PIRSR000615-3"/>
    </source>
</evidence>
<accession>A0A9Q1HDM4</accession>
<keyword evidence="5" id="KW-0325">Glycoprotein</keyword>
<keyword evidence="4" id="KW-1015">Disulfide bond</keyword>
<dbReference type="GO" id="GO:0016020">
    <property type="term" value="C:membrane"/>
    <property type="evidence" value="ECO:0007669"/>
    <property type="project" value="UniProtKB-SubCell"/>
</dbReference>
<evidence type="ECO:0000256" key="7">
    <source>
        <dbReference type="SAM" id="MobiDB-lite"/>
    </source>
</evidence>
<comment type="caution">
    <text evidence="10">The sequence shown here is derived from an EMBL/GenBank/DDBJ whole genome shotgun (WGS) entry which is preliminary data.</text>
</comment>
<sequence>MEMLRTNFLCFVFQVGLWFPLFCVSTIIAMKHHIVLVSDNVLLESCGTSSTKKYWSFEGTVMYFNKMAMDQRFGNTVTVLQNFSLAITSASLEHEGTYECRHDKLSMMNHSLEVRVLPHVELSIDDKVKQDVYHLEAGNNISIVCNASGAKPAVNVTFMVNNNIISPLETEFDVSVNRQSNQTFDSVGQFKTQLWGTSGNVTCFTNGQDASEEQGVALHYYTYSVPVVAVTLNGEKDDDVIYVSENDTILAECSAREARPAVNITWRIDNREIDIKSETITIITSNTSETTETFNSYSSMRYQPSMVNGTISCVTTLENTGIVQEAVRSFYTYVIPEVFIVVNGKDSGEVVNIVQGEEIVASCHTTETRPDVGLDWMVNNAKLDHNIGLYNLELKRYEKNMTTYFISTLRFLPKETQGNITCSVKGHPAGDKHVHARYQKSEFKGTAIHTTHKAMRSIVIYLLVPTSVFLFSLACFFVRKALHVSGESNLSRSQECPPEDSCRADEYRPKGSQLQHTSSHIERKESLTSENEISETVQYQRPPKLELPELPEEFFDPGYTSVTENETGYCTVLREEATDSRIFYEKDLCLILSMKMGQLYNRWMGSINVSDGTSKCVVISTVSDTTLKDKSINWNGFIKRVLELPDNINLTKIEGICVDSAHLYLLHEHLICGTLEIRVKEKQDKDVSEIIGYISGILEGMELIHSYGFLHPGLSTKKILLTKEGVCKLYDFCLSENAASVVSNKKASMNCSVNQLAPEALLRNEYTQGSDVWSVAVVIWEIMTGGCPPFCLDGPTMSSQRISVAPETWPEMYQQLRNNRLIDCWNRDLFHRPTVNQLRNSFKGLFETLESQTLKEDFLQTTLDLYVPMKDSKEVDKG</sequence>
<proteinExistence type="predicted"/>